<dbReference type="PANTHER" id="PTHR22911">
    <property type="entry name" value="ACYL-MALONYL CONDENSING ENZYME-RELATED"/>
    <property type="match status" value="1"/>
</dbReference>
<evidence type="ECO:0000256" key="6">
    <source>
        <dbReference type="SAM" id="Phobius"/>
    </source>
</evidence>
<feature type="transmembrane region" description="Helical" evidence="6">
    <location>
        <begin position="102"/>
        <end position="119"/>
    </location>
</feature>
<dbReference type="SUPFAM" id="SSF103481">
    <property type="entry name" value="Multidrug resistance efflux transporter EmrE"/>
    <property type="match status" value="2"/>
</dbReference>
<evidence type="ECO:0000256" key="1">
    <source>
        <dbReference type="ARBA" id="ARBA00004141"/>
    </source>
</evidence>
<keyword evidence="3 6" id="KW-0812">Transmembrane</keyword>
<feature type="transmembrane region" description="Helical" evidence="6">
    <location>
        <begin position="203"/>
        <end position="227"/>
    </location>
</feature>
<evidence type="ECO:0000259" key="7">
    <source>
        <dbReference type="Pfam" id="PF00892"/>
    </source>
</evidence>
<protein>
    <submittedName>
        <fullName evidence="8">DMT family transporter</fullName>
    </submittedName>
</protein>
<accession>A0ABY8QMP6</accession>
<dbReference type="RefSeq" id="WP_282301840.1">
    <property type="nucleotide sequence ID" value="NZ_CP124616.1"/>
</dbReference>
<feature type="transmembrane region" description="Helical" evidence="6">
    <location>
        <begin position="12"/>
        <end position="31"/>
    </location>
</feature>
<dbReference type="PANTHER" id="PTHR22911:SF6">
    <property type="entry name" value="SOLUTE CARRIER FAMILY 35 MEMBER G1"/>
    <property type="match status" value="1"/>
</dbReference>
<keyword evidence="9" id="KW-1185">Reference proteome</keyword>
<dbReference type="EMBL" id="CP124616">
    <property type="protein sequence ID" value="WGW05208.1"/>
    <property type="molecule type" value="Genomic_DNA"/>
</dbReference>
<feature type="transmembrane region" description="Helical" evidence="6">
    <location>
        <begin position="151"/>
        <end position="169"/>
    </location>
</feature>
<dbReference type="Proteomes" id="UP001241605">
    <property type="component" value="Chromosome"/>
</dbReference>
<dbReference type="InterPro" id="IPR000620">
    <property type="entry name" value="EamA_dom"/>
</dbReference>
<feature type="transmembrane region" description="Helical" evidence="6">
    <location>
        <begin position="176"/>
        <end position="197"/>
    </location>
</feature>
<keyword evidence="5 6" id="KW-0472">Membrane</keyword>
<reference evidence="8 9" key="1">
    <citation type="submission" date="2023-05" db="EMBL/GenBank/DDBJ databases">
        <title>YMD87, complete Genome.</title>
        <authorList>
            <person name="Zhang J."/>
            <person name="Xu X."/>
        </authorList>
    </citation>
    <scope>NUCLEOTIDE SEQUENCE [LARGE SCALE GENOMIC DNA]</scope>
    <source>
        <strain evidence="8 9">YMD87</strain>
    </source>
</reference>
<evidence type="ECO:0000256" key="3">
    <source>
        <dbReference type="ARBA" id="ARBA00022692"/>
    </source>
</evidence>
<evidence type="ECO:0000256" key="2">
    <source>
        <dbReference type="ARBA" id="ARBA00009853"/>
    </source>
</evidence>
<sequence>MSIQSDNSRGALLMVASMSAFTFGDICIKAIGTSMPLSQVLTLRGLVATFFIGVLAWRAKALHLRFPARDKALVALRAIAEVGAAVFFFTALFNMPIANVSALLQMLPLTITLGSALFFKEPVGWRRWLAIAAGFLGMLLIVRPGTDGFNIYSLWALAAVACVTLRDLVTRRMSAAVPSLAVTFATSLTVLVFAALWSLSQDWVPLTGMTTALLGSASVLIVAGYTLSVMVMRVGEVGFIAPFRYTSLVLSLILGLAFFDEWPKPVALAGAALIVGTGLFTLWRETQLRRRRSGGPRAR</sequence>
<dbReference type="InterPro" id="IPR037185">
    <property type="entry name" value="EmrE-like"/>
</dbReference>
<feature type="domain" description="EamA" evidence="7">
    <location>
        <begin position="153"/>
        <end position="277"/>
    </location>
</feature>
<keyword evidence="4 6" id="KW-1133">Transmembrane helix</keyword>
<feature type="domain" description="EamA" evidence="7">
    <location>
        <begin position="9"/>
        <end position="142"/>
    </location>
</feature>
<evidence type="ECO:0000313" key="8">
    <source>
        <dbReference type="EMBL" id="WGW05208.1"/>
    </source>
</evidence>
<comment type="subcellular location">
    <subcellularLocation>
        <location evidence="1">Membrane</location>
        <topology evidence="1">Multi-pass membrane protein</topology>
    </subcellularLocation>
</comment>
<comment type="similarity">
    <text evidence="2">Belongs to the drug/metabolite transporter (DMT) superfamily. 10 TMS drug/metabolite exporter (DME) (TC 2.A.7.3) family.</text>
</comment>
<feature type="transmembrane region" description="Helical" evidence="6">
    <location>
        <begin position="78"/>
        <end position="96"/>
    </location>
</feature>
<gene>
    <name evidence="8" type="ORF">QF118_06600</name>
</gene>
<evidence type="ECO:0000313" key="9">
    <source>
        <dbReference type="Proteomes" id="UP001241605"/>
    </source>
</evidence>
<organism evidence="8 9">
    <name type="scientific">Tropicibacter oceani</name>
    <dbReference type="NCBI Taxonomy" id="3058420"/>
    <lineage>
        <taxon>Bacteria</taxon>
        <taxon>Pseudomonadati</taxon>
        <taxon>Pseudomonadota</taxon>
        <taxon>Alphaproteobacteria</taxon>
        <taxon>Rhodobacterales</taxon>
        <taxon>Roseobacteraceae</taxon>
        <taxon>Tropicibacter</taxon>
    </lineage>
</organism>
<feature type="transmembrane region" description="Helical" evidence="6">
    <location>
        <begin position="128"/>
        <end position="145"/>
    </location>
</feature>
<evidence type="ECO:0000256" key="5">
    <source>
        <dbReference type="ARBA" id="ARBA00023136"/>
    </source>
</evidence>
<evidence type="ECO:0000256" key="4">
    <source>
        <dbReference type="ARBA" id="ARBA00022989"/>
    </source>
</evidence>
<proteinExistence type="inferred from homology"/>
<name>A0ABY8QMP6_9RHOB</name>
<feature type="transmembrane region" description="Helical" evidence="6">
    <location>
        <begin position="239"/>
        <end position="259"/>
    </location>
</feature>
<feature type="transmembrane region" description="Helical" evidence="6">
    <location>
        <begin position="265"/>
        <end position="283"/>
    </location>
</feature>
<dbReference type="Gene3D" id="1.10.3730.20">
    <property type="match status" value="1"/>
</dbReference>
<dbReference type="Pfam" id="PF00892">
    <property type="entry name" value="EamA"/>
    <property type="match status" value="2"/>
</dbReference>
<feature type="transmembrane region" description="Helical" evidence="6">
    <location>
        <begin position="37"/>
        <end position="57"/>
    </location>
</feature>